<protein>
    <submittedName>
        <fullName evidence="1">Uncharacterized protein</fullName>
    </submittedName>
</protein>
<evidence type="ECO:0000313" key="1">
    <source>
        <dbReference type="EMBL" id="KAK4007641.1"/>
    </source>
</evidence>
<dbReference type="EMBL" id="JAOYFB010000002">
    <property type="protein sequence ID" value="KAK4007641.1"/>
    <property type="molecule type" value="Genomic_DNA"/>
</dbReference>
<proteinExistence type="predicted"/>
<evidence type="ECO:0000313" key="2">
    <source>
        <dbReference type="Proteomes" id="UP001234178"/>
    </source>
</evidence>
<gene>
    <name evidence="1" type="ORF">OUZ56_012795</name>
</gene>
<reference evidence="1 2" key="1">
    <citation type="journal article" date="2023" name="Nucleic Acids Res.">
        <title>The hologenome of Daphnia magna reveals possible DNA methylation and microbiome-mediated evolution of the host genome.</title>
        <authorList>
            <person name="Chaturvedi A."/>
            <person name="Li X."/>
            <person name="Dhandapani V."/>
            <person name="Marshall H."/>
            <person name="Kissane S."/>
            <person name="Cuenca-Cambronero M."/>
            <person name="Asole G."/>
            <person name="Calvet F."/>
            <person name="Ruiz-Romero M."/>
            <person name="Marangio P."/>
            <person name="Guigo R."/>
            <person name="Rago D."/>
            <person name="Mirbahai L."/>
            <person name="Eastwood N."/>
            <person name="Colbourne J.K."/>
            <person name="Zhou J."/>
            <person name="Mallon E."/>
            <person name="Orsini L."/>
        </authorList>
    </citation>
    <scope>NUCLEOTIDE SEQUENCE [LARGE SCALE GENOMIC DNA]</scope>
    <source>
        <strain evidence="1">LRV0_1</strain>
    </source>
</reference>
<sequence>MENLGSARYLLREGDWMERSSLDVVKTMDSVDGLALGELMKGCHQLIPPQPKYSEIWNPENLSSFMGLLGENRNFSLKVFTSNLVTLIALDEGGGGDSYQFPIHQIYAERSKVFLGSAEKDPAVWATKIFRDSE</sequence>
<dbReference type="Proteomes" id="UP001234178">
    <property type="component" value="Unassembled WGS sequence"/>
</dbReference>
<organism evidence="1 2">
    <name type="scientific">Daphnia magna</name>
    <dbReference type="NCBI Taxonomy" id="35525"/>
    <lineage>
        <taxon>Eukaryota</taxon>
        <taxon>Metazoa</taxon>
        <taxon>Ecdysozoa</taxon>
        <taxon>Arthropoda</taxon>
        <taxon>Crustacea</taxon>
        <taxon>Branchiopoda</taxon>
        <taxon>Diplostraca</taxon>
        <taxon>Cladocera</taxon>
        <taxon>Anomopoda</taxon>
        <taxon>Daphniidae</taxon>
        <taxon>Daphnia</taxon>
    </lineage>
</organism>
<name>A0ABQ9Z430_9CRUS</name>
<accession>A0ABQ9Z430</accession>
<comment type="caution">
    <text evidence="1">The sequence shown here is derived from an EMBL/GenBank/DDBJ whole genome shotgun (WGS) entry which is preliminary data.</text>
</comment>
<keyword evidence="2" id="KW-1185">Reference proteome</keyword>